<proteinExistence type="evidence at transcript level"/>
<evidence type="ECO:0000313" key="2">
    <source>
        <dbReference type="EMBL" id="ADE75826.1"/>
    </source>
</evidence>
<accession>D5A8F7</accession>
<protein>
    <submittedName>
        <fullName evidence="2">Uncharacterized protein</fullName>
    </submittedName>
</protein>
<sequence>MICYVCTFCDLTGNCSWRRFVITTKLGLAVSISGYRCMTCYVCTFCDLTGNCWHALYWVCRVGMPNLFLWISTEIICTLLYFCLA</sequence>
<organism evidence="2">
    <name type="scientific">Picea sitchensis</name>
    <name type="common">Sitka spruce</name>
    <name type="synonym">Pinus sitchensis</name>
    <dbReference type="NCBI Taxonomy" id="3332"/>
    <lineage>
        <taxon>Eukaryota</taxon>
        <taxon>Viridiplantae</taxon>
        <taxon>Streptophyta</taxon>
        <taxon>Embryophyta</taxon>
        <taxon>Tracheophyta</taxon>
        <taxon>Spermatophyta</taxon>
        <taxon>Pinopsida</taxon>
        <taxon>Pinidae</taxon>
        <taxon>Conifers I</taxon>
        <taxon>Pinales</taxon>
        <taxon>Pinaceae</taxon>
        <taxon>Picea</taxon>
    </lineage>
</organism>
<reference evidence="2" key="1">
    <citation type="submission" date="2010-04" db="EMBL/GenBank/DDBJ databases">
        <authorList>
            <person name="Reid K.E."/>
            <person name="Liao N."/>
            <person name="Chan S."/>
            <person name="Docking R."/>
            <person name="Taylor G."/>
            <person name="Moore R."/>
            <person name="Mayo M."/>
            <person name="Munro S."/>
            <person name="King J."/>
            <person name="Yanchuk A."/>
            <person name="Holt R."/>
            <person name="Jones S."/>
            <person name="Marra M."/>
            <person name="Ritland C.E."/>
            <person name="Ritland K."/>
            <person name="Bohlmann J."/>
        </authorList>
    </citation>
    <scope>NUCLEOTIDE SEQUENCE</scope>
    <source>
        <tissue evidence="2">Buds collected with no treatment. Collection October 2007</tissue>
    </source>
</reference>
<keyword evidence="1" id="KW-0472">Membrane</keyword>
<dbReference type="EMBL" id="BT122449">
    <property type="protein sequence ID" value="ADE75826.1"/>
    <property type="molecule type" value="mRNA"/>
</dbReference>
<keyword evidence="1" id="KW-0812">Transmembrane</keyword>
<feature type="transmembrane region" description="Helical" evidence="1">
    <location>
        <begin position="67"/>
        <end position="84"/>
    </location>
</feature>
<keyword evidence="1" id="KW-1133">Transmembrane helix</keyword>
<evidence type="ECO:0000256" key="1">
    <source>
        <dbReference type="SAM" id="Phobius"/>
    </source>
</evidence>
<name>D5A8F7_PICSI</name>
<dbReference type="AlphaFoldDB" id="D5A8F7"/>